<organism evidence="1">
    <name type="scientific">Siphoviridae sp. ctWDo30</name>
    <dbReference type="NCBI Taxonomy" id="2826360"/>
    <lineage>
        <taxon>Viruses</taxon>
        <taxon>Duplodnaviria</taxon>
        <taxon>Heunggongvirae</taxon>
        <taxon>Uroviricota</taxon>
        <taxon>Caudoviricetes</taxon>
    </lineage>
</organism>
<proteinExistence type="predicted"/>
<accession>A0A8S5N5L5</accession>
<protein>
    <submittedName>
        <fullName evidence="1">Uncharacterized protein</fullName>
    </submittedName>
</protein>
<dbReference type="EMBL" id="BK015068">
    <property type="protein sequence ID" value="DAD89716.1"/>
    <property type="molecule type" value="Genomic_DNA"/>
</dbReference>
<sequence>MTGLGPVTSSLPMRCATTCATSACDINNRYD</sequence>
<evidence type="ECO:0000313" key="1">
    <source>
        <dbReference type="EMBL" id="DAD89716.1"/>
    </source>
</evidence>
<reference evidence="1" key="1">
    <citation type="journal article" date="2021" name="Proc. Natl. Acad. Sci. U.S.A.">
        <title>A Catalog of Tens of Thousands of Viruses from Human Metagenomes Reveals Hidden Associations with Chronic Diseases.</title>
        <authorList>
            <person name="Tisza M.J."/>
            <person name="Buck C.B."/>
        </authorList>
    </citation>
    <scope>NUCLEOTIDE SEQUENCE</scope>
    <source>
        <strain evidence="1">CtWDo30</strain>
    </source>
</reference>
<name>A0A8S5N5L5_9CAUD</name>